<dbReference type="InterPro" id="IPR037185">
    <property type="entry name" value="EmrE-like"/>
</dbReference>
<gene>
    <name evidence="3" type="ORF">GCM10023143_27720</name>
</gene>
<dbReference type="EMBL" id="BAABFN010000007">
    <property type="protein sequence ID" value="GAA4316033.1"/>
    <property type="molecule type" value="Genomic_DNA"/>
</dbReference>
<feature type="domain" description="EamA" evidence="2">
    <location>
        <begin position="4"/>
        <end position="133"/>
    </location>
</feature>
<dbReference type="RefSeq" id="WP_344980338.1">
    <property type="nucleotide sequence ID" value="NZ_BAABFN010000007.1"/>
</dbReference>
<keyword evidence="1" id="KW-1133">Transmembrane helix</keyword>
<feature type="transmembrane region" description="Helical" evidence="1">
    <location>
        <begin position="139"/>
        <end position="160"/>
    </location>
</feature>
<feature type="transmembrane region" description="Helical" evidence="1">
    <location>
        <begin position="116"/>
        <end position="133"/>
    </location>
</feature>
<feature type="domain" description="EamA" evidence="2">
    <location>
        <begin position="141"/>
        <end position="279"/>
    </location>
</feature>
<feature type="transmembrane region" description="Helical" evidence="1">
    <location>
        <begin position="172"/>
        <end position="195"/>
    </location>
</feature>
<evidence type="ECO:0000256" key="1">
    <source>
        <dbReference type="SAM" id="Phobius"/>
    </source>
</evidence>
<dbReference type="Proteomes" id="UP001501207">
    <property type="component" value="Unassembled WGS sequence"/>
</dbReference>
<dbReference type="Pfam" id="PF00892">
    <property type="entry name" value="EamA"/>
    <property type="match status" value="2"/>
</dbReference>
<protein>
    <submittedName>
        <fullName evidence="3">DMT family transporter</fullName>
    </submittedName>
</protein>
<keyword evidence="1" id="KW-0472">Membrane</keyword>
<evidence type="ECO:0000259" key="2">
    <source>
        <dbReference type="Pfam" id="PF00892"/>
    </source>
</evidence>
<dbReference type="InterPro" id="IPR000620">
    <property type="entry name" value="EamA_dom"/>
</dbReference>
<name>A0ABP8G3A8_9BACT</name>
<evidence type="ECO:0000313" key="4">
    <source>
        <dbReference type="Proteomes" id="UP001501207"/>
    </source>
</evidence>
<feature type="transmembrane region" description="Helical" evidence="1">
    <location>
        <begin position="238"/>
        <end position="256"/>
    </location>
</feature>
<proteinExistence type="predicted"/>
<dbReference type="PANTHER" id="PTHR22911">
    <property type="entry name" value="ACYL-MALONYL CONDENSING ENZYME-RELATED"/>
    <property type="match status" value="1"/>
</dbReference>
<evidence type="ECO:0000313" key="3">
    <source>
        <dbReference type="EMBL" id="GAA4316033.1"/>
    </source>
</evidence>
<sequence length="308" mass="34673">MKKALLQLHTAVLLAGFTGVMGRLISLNEGVLVWYRLGITAFTLLLIFAVRRKIPRLPPGEIARIAFVGLLVALHLLCFYGSIKYANVSICLVCFSAGSFFSALTEPLLLRKRFNAGEALLSVIGMGGIYIILHFDRRYTTGIILGLAAAFLSALFTILNKKLTDRHTSQTITFYELGSGFLCLSLLMPFYLHVFPGSRLVPSWSDWGYLLLMSWCCTIWAYDLMLNAMKKVSPFTVNLTYNLEPVYGILLAFLIFKENRSLGQHFYMGLFLIFLSVAMQSWQTLRRHRKERLPQQKAVPAGEEPATV</sequence>
<feature type="transmembrane region" description="Helical" evidence="1">
    <location>
        <begin position="207"/>
        <end position="226"/>
    </location>
</feature>
<organism evidence="3 4">
    <name type="scientific">Compostibacter hankyongensis</name>
    <dbReference type="NCBI Taxonomy" id="1007089"/>
    <lineage>
        <taxon>Bacteria</taxon>
        <taxon>Pseudomonadati</taxon>
        <taxon>Bacteroidota</taxon>
        <taxon>Chitinophagia</taxon>
        <taxon>Chitinophagales</taxon>
        <taxon>Chitinophagaceae</taxon>
        <taxon>Compostibacter</taxon>
    </lineage>
</organism>
<comment type="caution">
    <text evidence="3">The sequence shown here is derived from an EMBL/GenBank/DDBJ whole genome shotgun (WGS) entry which is preliminary data.</text>
</comment>
<feature type="transmembrane region" description="Helical" evidence="1">
    <location>
        <begin position="262"/>
        <end position="282"/>
    </location>
</feature>
<reference evidence="4" key="1">
    <citation type="journal article" date="2019" name="Int. J. Syst. Evol. Microbiol.">
        <title>The Global Catalogue of Microorganisms (GCM) 10K type strain sequencing project: providing services to taxonomists for standard genome sequencing and annotation.</title>
        <authorList>
            <consortium name="The Broad Institute Genomics Platform"/>
            <consortium name="The Broad Institute Genome Sequencing Center for Infectious Disease"/>
            <person name="Wu L."/>
            <person name="Ma J."/>
        </authorList>
    </citation>
    <scope>NUCLEOTIDE SEQUENCE [LARGE SCALE GENOMIC DNA]</scope>
    <source>
        <strain evidence="4">JCM 17664</strain>
    </source>
</reference>
<feature type="transmembrane region" description="Helical" evidence="1">
    <location>
        <begin position="32"/>
        <end position="50"/>
    </location>
</feature>
<feature type="transmembrane region" description="Helical" evidence="1">
    <location>
        <begin position="86"/>
        <end position="104"/>
    </location>
</feature>
<keyword evidence="4" id="KW-1185">Reference proteome</keyword>
<accession>A0ABP8G3A8</accession>
<dbReference type="SUPFAM" id="SSF103481">
    <property type="entry name" value="Multidrug resistance efflux transporter EmrE"/>
    <property type="match status" value="2"/>
</dbReference>
<dbReference type="PANTHER" id="PTHR22911:SF79">
    <property type="entry name" value="MOBA-LIKE NTP TRANSFERASE DOMAIN-CONTAINING PROTEIN"/>
    <property type="match status" value="1"/>
</dbReference>
<keyword evidence="1" id="KW-0812">Transmembrane</keyword>
<feature type="transmembrane region" description="Helical" evidence="1">
    <location>
        <begin position="62"/>
        <end position="80"/>
    </location>
</feature>